<dbReference type="PANTHER" id="PTHR47406:SF2">
    <property type="entry name" value="ALPHA GLUCURONIDASE N-TERMINAL DOMAIN-CONTAINING PROTEIN"/>
    <property type="match status" value="1"/>
</dbReference>
<evidence type="ECO:0000259" key="2">
    <source>
        <dbReference type="Pfam" id="PF03648"/>
    </source>
</evidence>
<organism evidence="3">
    <name type="scientific">marine metagenome</name>
    <dbReference type="NCBI Taxonomy" id="408172"/>
    <lineage>
        <taxon>unclassified sequences</taxon>
        <taxon>metagenomes</taxon>
        <taxon>ecological metagenomes</taxon>
    </lineage>
</organism>
<dbReference type="InterPro" id="IPR005154">
    <property type="entry name" value="Glyco_hydro_67_aGlcAse_N"/>
</dbReference>
<dbReference type="GO" id="GO:0045493">
    <property type="term" value="P:xylan catabolic process"/>
    <property type="evidence" value="ECO:0007669"/>
    <property type="project" value="InterPro"/>
</dbReference>
<evidence type="ECO:0000256" key="1">
    <source>
        <dbReference type="ARBA" id="ARBA00022801"/>
    </source>
</evidence>
<dbReference type="PANTHER" id="PTHR47406">
    <property type="entry name" value="COAGULATION FACTOR 5/8 TYPE, C-TERMINAL"/>
    <property type="match status" value="1"/>
</dbReference>
<dbReference type="Pfam" id="PF03648">
    <property type="entry name" value="Glyco_hydro_67N"/>
    <property type="match status" value="1"/>
</dbReference>
<evidence type="ECO:0000313" key="3">
    <source>
        <dbReference type="EMBL" id="SVA58069.1"/>
    </source>
</evidence>
<dbReference type="SUPFAM" id="SSF55545">
    <property type="entry name" value="beta-N-acetylhexosaminidase-like domain"/>
    <property type="match status" value="1"/>
</dbReference>
<feature type="domain" description="Alpha glucuronidase N-terminal" evidence="2">
    <location>
        <begin position="31"/>
        <end position="117"/>
    </location>
</feature>
<feature type="non-terminal residue" evidence="3">
    <location>
        <position position="433"/>
    </location>
</feature>
<dbReference type="Pfam" id="PF16126">
    <property type="entry name" value="DUF4838"/>
    <property type="match status" value="1"/>
</dbReference>
<reference evidence="3" key="1">
    <citation type="submission" date="2018-05" db="EMBL/GenBank/DDBJ databases">
        <authorList>
            <person name="Lanie J.A."/>
            <person name="Ng W.-L."/>
            <person name="Kazmierczak K.M."/>
            <person name="Andrzejewski T.M."/>
            <person name="Davidsen T.M."/>
            <person name="Wayne K.J."/>
            <person name="Tettelin H."/>
            <person name="Glass J.I."/>
            <person name="Rusch D."/>
            <person name="Podicherti R."/>
            <person name="Tsui H.-C.T."/>
            <person name="Winkler M.E."/>
        </authorList>
    </citation>
    <scope>NUCLEOTIDE SEQUENCE</scope>
</reference>
<keyword evidence="1" id="KW-0378">Hydrolase</keyword>
<dbReference type="GO" id="GO:0046559">
    <property type="term" value="F:alpha-glucuronidase activity"/>
    <property type="evidence" value="ECO:0007669"/>
    <property type="project" value="InterPro"/>
</dbReference>
<proteinExistence type="predicted"/>
<dbReference type="InterPro" id="IPR032287">
    <property type="entry name" value="DUF4838"/>
</dbReference>
<dbReference type="InterPro" id="IPR029018">
    <property type="entry name" value="Hex-like_dom2"/>
</dbReference>
<protein>
    <recommendedName>
        <fullName evidence="2">Alpha glucuronidase N-terminal domain-containing protein</fullName>
    </recommendedName>
</protein>
<dbReference type="EMBL" id="UINC01013439">
    <property type="protein sequence ID" value="SVA58069.1"/>
    <property type="molecule type" value="Genomic_DNA"/>
</dbReference>
<accession>A0A381WZV2</accession>
<dbReference type="Gene3D" id="3.30.379.10">
    <property type="entry name" value="Chitobiase/beta-hexosaminidase domain 2-like"/>
    <property type="match status" value="1"/>
</dbReference>
<name>A0A381WZV2_9ZZZZ</name>
<dbReference type="AlphaFoldDB" id="A0A381WZV2"/>
<sequence length="433" mass="49367">MQVLFGDDIYPKELTIFNNGQSNHVIVLPASATEIEQKAALKLQYYLREMSGTELKIVPENKTGYAHNIYIGKCNNTKKLNIDFLALGKDGFSLNTLGNDLFISGGNGKGVLFGVYGFLERLGCRRYSTDIEVIPKNNHIKIPGLNITEIPVFEYRETLMPDASNSDYAEWHKLHHRSERGNDWGMWVHTFDDLIPPERYFDTHPEYFSLNNGVRSAKTQLCLSNPNVLDLVILQLKELIAENPRATYWSVSQNDTYGPCECLGCKKVDNQYGGVPSGSLIHFVNQIAERFPTKIISTLAYQYSRRAPAGIKPADNVNIVLCTIELNRSRPIKTDPGSLSFVKDISDWKKLTNNILIWDYIVQFRNYLDPFPNLHVLQPNIQFFLDSGVNMMFEQGSNRSLSEFHELRCYIMTKLLWNPDMDVDAVMNDFLNG</sequence>
<gene>
    <name evidence="3" type="ORF">METZ01_LOCUS110923</name>
</gene>